<dbReference type="AlphaFoldDB" id="A0A3L6DBE7"/>
<gene>
    <name evidence="1" type="ORF">Zm00014a_014335</name>
</gene>
<dbReference type="EMBL" id="NCVQ01000010">
    <property type="protein sequence ID" value="PWZ05885.1"/>
    <property type="molecule type" value="Genomic_DNA"/>
</dbReference>
<organism evidence="1 2">
    <name type="scientific">Zea mays</name>
    <name type="common">Maize</name>
    <dbReference type="NCBI Taxonomy" id="4577"/>
    <lineage>
        <taxon>Eukaryota</taxon>
        <taxon>Viridiplantae</taxon>
        <taxon>Streptophyta</taxon>
        <taxon>Embryophyta</taxon>
        <taxon>Tracheophyta</taxon>
        <taxon>Spermatophyta</taxon>
        <taxon>Magnoliopsida</taxon>
        <taxon>Liliopsida</taxon>
        <taxon>Poales</taxon>
        <taxon>Poaceae</taxon>
        <taxon>PACMAD clade</taxon>
        <taxon>Panicoideae</taxon>
        <taxon>Andropogonodae</taxon>
        <taxon>Andropogoneae</taxon>
        <taxon>Tripsacinae</taxon>
        <taxon>Zea</taxon>
    </lineage>
</organism>
<sequence>MKPDRLQTDTSDPAFCPISHMFSQISKLDMEHSDIDTYLISRF</sequence>
<evidence type="ECO:0000313" key="2">
    <source>
        <dbReference type="Proteomes" id="UP000251960"/>
    </source>
</evidence>
<proteinExistence type="predicted"/>
<reference evidence="1 2" key="1">
    <citation type="journal article" date="2018" name="Nat. Genet.">
        <title>Extensive intraspecific gene order and gene structural variations between Mo17 and other maize genomes.</title>
        <authorList>
            <person name="Sun S."/>
            <person name="Zhou Y."/>
            <person name="Chen J."/>
            <person name="Shi J."/>
            <person name="Zhao H."/>
            <person name="Zhao H."/>
            <person name="Song W."/>
            <person name="Zhang M."/>
            <person name="Cui Y."/>
            <person name="Dong X."/>
            <person name="Liu H."/>
            <person name="Ma X."/>
            <person name="Jiao Y."/>
            <person name="Wang B."/>
            <person name="Wei X."/>
            <person name="Stein J.C."/>
            <person name="Glaubitz J.C."/>
            <person name="Lu F."/>
            <person name="Yu G."/>
            <person name="Liang C."/>
            <person name="Fengler K."/>
            <person name="Li B."/>
            <person name="Rafalski A."/>
            <person name="Schnable P.S."/>
            <person name="Ware D.H."/>
            <person name="Buckler E.S."/>
            <person name="Lai J."/>
        </authorList>
    </citation>
    <scope>NUCLEOTIDE SEQUENCE [LARGE SCALE GENOMIC DNA]</scope>
    <source>
        <strain evidence="2">cv. Missouri 17</strain>
        <tissue evidence="1">Seedling</tissue>
    </source>
</reference>
<protein>
    <submittedName>
        <fullName evidence="1">Uncharacterized protein</fullName>
    </submittedName>
</protein>
<evidence type="ECO:0000313" key="1">
    <source>
        <dbReference type="EMBL" id="PWZ05885.1"/>
    </source>
</evidence>
<comment type="caution">
    <text evidence="1">The sequence shown here is derived from an EMBL/GenBank/DDBJ whole genome shotgun (WGS) entry which is preliminary data.</text>
</comment>
<dbReference type="Proteomes" id="UP000251960">
    <property type="component" value="Chromosome 9"/>
</dbReference>
<accession>A0A3L6DBE7</accession>
<name>A0A3L6DBE7_MAIZE</name>